<evidence type="ECO:0000256" key="3">
    <source>
        <dbReference type="ARBA" id="ARBA00022722"/>
    </source>
</evidence>
<dbReference type="Pfam" id="PF00385">
    <property type="entry name" value="Chromo"/>
    <property type="match status" value="1"/>
</dbReference>
<dbReference type="PANTHER" id="PTHR37984">
    <property type="entry name" value="PROTEIN CBG26694"/>
    <property type="match status" value="1"/>
</dbReference>
<keyword evidence="4" id="KW-0255">Endonuclease</keyword>
<dbReference type="SUPFAM" id="SSF53098">
    <property type="entry name" value="Ribonuclease H-like"/>
    <property type="match status" value="1"/>
</dbReference>
<keyword evidence="2" id="KW-0548">Nucleotidyltransferase</keyword>
<evidence type="ECO:0000256" key="6">
    <source>
        <dbReference type="ARBA" id="ARBA00022918"/>
    </source>
</evidence>
<dbReference type="InterPro" id="IPR012337">
    <property type="entry name" value="RNaseH-like_sf"/>
</dbReference>
<evidence type="ECO:0000259" key="7">
    <source>
        <dbReference type="PROSITE" id="PS50013"/>
    </source>
</evidence>
<evidence type="ECO:0000259" key="9">
    <source>
        <dbReference type="PROSITE" id="PS50994"/>
    </source>
</evidence>
<comment type="caution">
    <text evidence="10">The sequence shown here is derived from an EMBL/GenBank/DDBJ whole genome shotgun (WGS) entry which is preliminary data.</text>
</comment>
<dbReference type="InterPro" id="IPR036397">
    <property type="entry name" value="RNaseH_sf"/>
</dbReference>
<dbReference type="PROSITE" id="PS50013">
    <property type="entry name" value="CHROMO_2"/>
    <property type="match status" value="1"/>
</dbReference>
<keyword evidence="1" id="KW-0808">Transferase</keyword>
<dbReference type="GO" id="GO:0004519">
    <property type="term" value="F:endonuclease activity"/>
    <property type="evidence" value="ECO:0007669"/>
    <property type="project" value="UniProtKB-KW"/>
</dbReference>
<feature type="domain" description="Integrase catalytic" evidence="9">
    <location>
        <begin position="448"/>
        <end position="619"/>
    </location>
</feature>
<evidence type="ECO:0000256" key="2">
    <source>
        <dbReference type="ARBA" id="ARBA00022695"/>
    </source>
</evidence>
<evidence type="ECO:0000256" key="5">
    <source>
        <dbReference type="ARBA" id="ARBA00022801"/>
    </source>
</evidence>
<keyword evidence="6" id="KW-0695">RNA-directed DNA polymerase</keyword>
<accession>A0A6A3HRZ6</accession>
<reference evidence="10 11" key="1">
    <citation type="submission" date="2018-09" db="EMBL/GenBank/DDBJ databases">
        <title>Genomic investigation of the strawberry pathogen Phytophthora fragariae indicates pathogenicity is determined by transcriptional variation in three key races.</title>
        <authorList>
            <person name="Adams T.M."/>
            <person name="Armitage A.D."/>
            <person name="Sobczyk M.K."/>
            <person name="Bates H.J."/>
            <person name="Dunwell J.M."/>
            <person name="Nellist C.F."/>
            <person name="Harrison R.J."/>
        </authorList>
    </citation>
    <scope>NUCLEOTIDE SEQUENCE [LARGE SCALE GENOMIC DNA]</scope>
    <source>
        <strain evidence="10 11">SCRP245</strain>
    </source>
</reference>
<dbReference type="PROSITE" id="PS50878">
    <property type="entry name" value="RT_POL"/>
    <property type="match status" value="1"/>
</dbReference>
<dbReference type="GO" id="GO:0016787">
    <property type="term" value="F:hydrolase activity"/>
    <property type="evidence" value="ECO:0007669"/>
    <property type="project" value="UniProtKB-KW"/>
</dbReference>
<evidence type="ECO:0000313" key="11">
    <source>
        <dbReference type="Proteomes" id="UP000460718"/>
    </source>
</evidence>
<dbReference type="GO" id="GO:0003676">
    <property type="term" value="F:nucleic acid binding"/>
    <property type="evidence" value="ECO:0007669"/>
    <property type="project" value="InterPro"/>
</dbReference>
<keyword evidence="5" id="KW-0378">Hydrolase</keyword>
<evidence type="ECO:0000313" key="10">
    <source>
        <dbReference type="EMBL" id="KAE8972187.1"/>
    </source>
</evidence>
<dbReference type="InterPro" id="IPR001584">
    <property type="entry name" value="Integrase_cat-core"/>
</dbReference>
<dbReference type="InterPro" id="IPR000953">
    <property type="entry name" value="Chromo/chromo_shadow_dom"/>
</dbReference>
<dbReference type="PROSITE" id="PS50994">
    <property type="entry name" value="INTEGRASE"/>
    <property type="match status" value="1"/>
</dbReference>
<dbReference type="SMART" id="SM00298">
    <property type="entry name" value="CHROMO"/>
    <property type="match status" value="1"/>
</dbReference>
<protein>
    <recommendedName>
        <fullName evidence="12">Reverse transcriptase</fullName>
    </recommendedName>
</protein>
<proteinExistence type="predicted"/>
<dbReference type="Proteomes" id="UP000460718">
    <property type="component" value="Unassembled WGS sequence"/>
</dbReference>
<evidence type="ECO:0008006" key="12">
    <source>
        <dbReference type="Google" id="ProtNLM"/>
    </source>
</evidence>
<dbReference type="CDD" id="cd00024">
    <property type="entry name" value="CD_CSD"/>
    <property type="match status" value="1"/>
</dbReference>
<dbReference type="PANTHER" id="PTHR37984:SF5">
    <property type="entry name" value="PROTEIN NYNRIN-LIKE"/>
    <property type="match status" value="1"/>
</dbReference>
<dbReference type="InterPro" id="IPR050951">
    <property type="entry name" value="Retrovirus_Pol_polyprotein"/>
</dbReference>
<sequence>MHFQSTMQTAFADLINDHLLVYVDDVVLYAGSHEEYLEVLQRFFARLRELNLKLNLKKSTIYQDAVSWRGKIIDGQGVTHDPARVEALTSLPLPENAGELQHFLCAANWLRDSVVDFGRAVAPLQAKFDDVMKGHSRRKRHAASVAISWSDDEVAAYQAFMQRLGSSAKLSFADDEAVVGLSTDASDRGWAVILTQVRCWKDGVPVHEQSLELLMCKGGSFKGSQLQWSVVEKEAYPVVYAVSELDYLLQRLLGFRIYTDHANLIQIFCPSAELKKHVRGKLQRWAMKLAGSRYTIEHVNGEDNHWADLVSRWPVRENIETLVKVKAVRTRSHREPSPLRPLQDEAFEWPSLEAVATAQSHHNRARPSGADERDGLVYVDEKLWIPRQEKDLLLRILVVAHCGIQRHRGIDAMTTQLEKRFAIESLSAVISRFVNGCLLCKHIKGGKLIQRPWSETETATKRNEVLHMDYLTMGEAYGTTKYVLVLKNELTHYCELVACDAPTSDVAVVAILDWHKRFGFPAKWSTDNGSHFRSAVMAELATRLRGLQICVPVYTPWINGTVERINRNILQVVRALLLELRLDTRSWEYLLPVVRANLKQTPVVSLGNKSPMELFTGLPASTPLDTCLLPDRGEPLQEVDLGNVEDFLNRLREGLHTMHMDVVDRKERRRLYQQAHKKGTTCNFSVGDFVLWSRIDTRLGEGKLLVRWVGPFEVVEAKSHSFMVRHLLTQALHEVHGSRLKYYHDPSLEVNEELVSHVASQGLVLGVERILNHRFNNTTRRHELLVSWIGLESIEDSWEPLSVMLADVPVKVKEYASHQDDTELRNLCGVEVQ</sequence>
<dbReference type="AlphaFoldDB" id="A0A6A3HRZ6"/>
<dbReference type="Gene3D" id="2.40.50.40">
    <property type="match status" value="1"/>
</dbReference>
<dbReference type="InterPro" id="IPR041373">
    <property type="entry name" value="RT_RNaseH"/>
</dbReference>
<dbReference type="Gene3D" id="3.30.420.10">
    <property type="entry name" value="Ribonuclease H-like superfamily/Ribonuclease H"/>
    <property type="match status" value="1"/>
</dbReference>
<gene>
    <name evidence="10" type="ORF">PF011_g25729</name>
</gene>
<feature type="domain" description="Reverse transcriptase" evidence="8">
    <location>
        <begin position="1"/>
        <end position="73"/>
    </location>
</feature>
<evidence type="ECO:0000256" key="4">
    <source>
        <dbReference type="ARBA" id="ARBA00022759"/>
    </source>
</evidence>
<evidence type="ECO:0000259" key="8">
    <source>
        <dbReference type="PROSITE" id="PS50878"/>
    </source>
</evidence>
<dbReference type="SUPFAM" id="SSF54160">
    <property type="entry name" value="Chromo domain-like"/>
    <property type="match status" value="1"/>
</dbReference>
<dbReference type="InterPro" id="IPR043128">
    <property type="entry name" value="Rev_trsase/Diguanyl_cyclase"/>
</dbReference>
<dbReference type="GO" id="GO:0015074">
    <property type="term" value="P:DNA integration"/>
    <property type="evidence" value="ECO:0007669"/>
    <property type="project" value="InterPro"/>
</dbReference>
<keyword evidence="3" id="KW-0540">Nuclease</keyword>
<organism evidence="10 11">
    <name type="scientific">Phytophthora fragariae</name>
    <dbReference type="NCBI Taxonomy" id="53985"/>
    <lineage>
        <taxon>Eukaryota</taxon>
        <taxon>Sar</taxon>
        <taxon>Stramenopiles</taxon>
        <taxon>Oomycota</taxon>
        <taxon>Peronosporomycetes</taxon>
        <taxon>Peronosporales</taxon>
        <taxon>Peronosporaceae</taxon>
        <taxon>Phytophthora</taxon>
    </lineage>
</organism>
<dbReference type="InterPro" id="IPR000477">
    <property type="entry name" value="RT_dom"/>
</dbReference>
<dbReference type="Pfam" id="PF17917">
    <property type="entry name" value="RT_RNaseH"/>
    <property type="match status" value="1"/>
</dbReference>
<dbReference type="InterPro" id="IPR016197">
    <property type="entry name" value="Chromo-like_dom_sf"/>
</dbReference>
<dbReference type="Gene3D" id="3.30.70.270">
    <property type="match status" value="2"/>
</dbReference>
<dbReference type="EMBL" id="QXFW01003220">
    <property type="protein sequence ID" value="KAE8972187.1"/>
    <property type="molecule type" value="Genomic_DNA"/>
</dbReference>
<dbReference type="SUPFAM" id="SSF56672">
    <property type="entry name" value="DNA/RNA polymerases"/>
    <property type="match status" value="1"/>
</dbReference>
<dbReference type="GO" id="GO:0003964">
    <property type="term" value="F:RNA-directed DNA polymerase activity"/>
    <property type="evidence" value="ECO:0007669"/>
    <property type="project" value="UniProtKB-KW"/>
</dbReference>
<evidence type="ECO:0000256" key="1">
    <source>
        <dbReference type="ARBA" id="ARBA00022679"/>
    </source>
</evidence>
<dbReference type="InterPro" id="IPR043502">
    <property type="entry name" value="DNA/RNA_pol_sf"/>
</dbReference>
<dbReference type="Pfam" id="PF00078">
    <property type="entry name" value="RVT_1"/>
    <property type="match status" value="1"/>
</dbReference>
<name>A0A6A3HRZ6_9STRA</name>
<feature type="domain" description="Chromo" evidence="7">
    <location>
        <begin position="765"/>
        <end position="827"/>
    </location>
</feature>
<dbReference type="InterPro" id="IPR023780">
    <property type="entry name" value="Chromo_domain"/>
</dbReference>